<dbReference type="RefSeq" id="WP_272778897.1">
    <property type="nucleotide sequence ID" value="NZ_JAQQLI010000036.1"/>
</dbReference>
<name>A0ABT5JEU6_RHOTP</name>
<proteinExistence type="predicted"/>
<gene>
    <name evidence="1" type="ORF">PQJ73_20420</name>
</gene>
<keyword evidence="2" id="KW-1185">Reference proteome</keyword>
<evidence type="ECO:0000313" key="2">
    <source>
        <dbReference type="Proteomes" id="UP001165652"/>
    </source>
</evidence>
<reference evidence="1" key="2">
    <citation type="submission" date="2023-02" db="EMBL/GenBank/DDBJ databases">
        <authorList>
            <person name="Rayyan A."/>
            <person name="Meyer T."/>
            <person name="Kyndt J.A."/>
        </authorList>
    </citation>
    <scope>NUCLEOTIDE SEQUENCE</scope>
    <source>
        <strain evidence="1">DSM 9987</strain>
    </source>
</reference>
<evidence type="ECO:0000313" key="1">
    <source>
        <dbReference type="EMBL" id="MDC7788062.1"/>
    </source>
</evidence>
<protein>
    <submittedName>
        <fullName evidence="1">Uncharacterized protein</fullName>
    </submittedName>
</protein>
<dbReference type="EMBL" id="JAQQLI010000036">
    <property type="protein sequence ID" value="MDC7788062.1"/>
    <property type="molecule type" value="Genomic_DNA"/>
</dbReference>
<reference evidence="1" key="1">
    <citation type="journal article" date="2023" name="Microbiol Resour">
        <title>Genome Sequences of Rhodoplanes serenus and Two Thermotolerant Strains, Rhodoplanes tepidamans and 'Rhodoplanes cryptolactis,' Further Refine the Genus.</title>
        <authorList>
            <person name="Rayyan A.A."/>
            <person name="Kyndt J.A."/>
        </authorList>
    </citation>
    <scope>NUCLEOTIDE SEQUENCE</scope>
    <source>
        <strain evidence="1">DSM 9987</strain>
    </source>
</reference>
<organism evidence="1 2">
    <name type="scientific">Rhodoplanes tepidamans</name>
    <name type="common">Rhodoplanes cryptolactis</name>
    <dbReference type="NCBI Taxonomy" id="200616"/>
    <lineage>
        <taxon>Bacteria</taxon>
        <taxon>Pseudomonadati</taxon>
        <taxon>Pseudomonadota</taxon>
        <taxon>Alphaproteobacteria</taxon>
        <taxon>Hyphomicrobiales</taxon>
        <taxon>Nitrobacteraceae</taxon>
        <taxon>Rhodoplanes</taxon>
    </lineage>
</organism>
<comment type="caution">
    <text evidence="1">The sequence shown here is derived from an EMBL/GenBank/DDBJ whole genome shotgun (WGS) entry which is preliminary data.</text>
</comment>
<sequence length="47" mass="5091">MAGTILGIGAVVALLSFIAFAFRQGTKVEPDRDRRTEDWPRITLGGS</sequence>
<dbReference type="Proteomes" id="UP001165652">
    <property type="component" value="Unassembled WGS sequence"/>
</dbReference>
<accession>A0ABT5JEU6</accession>